<comment type="caution">
    <text evidence="1">The sequence shown here is derived from an EMBL/GenBank/DDBJ whole genome shotgun (WGS) entry which is preliminary data.</text>
</comment>
<organism evidence="1 2">
    <name type="scientific">Striga asiatica</name>
    <name type="common">Asiatic witchweed</name>
    <name type="synonym">Buchnera asiatica</name>
    <dbReference type="NCBI Taxonomy" id="4170"/>
    <lineage>
        <taxon>Eukaryota</taxon>
        <taxon>Viridiplantae</taxon>
        <taxon>Streptophyta</taxon>
        <taxon>Embryophyta</taxon>
        <taxon>Tracheophyta</taxon>
        <taxon>Spermatophyta</taxon>
        <taxon>Magnoliopsida</taxon>
        <taxon>eudicotyledons</taxon>
        <taxon>Gunneridae</taxon>
        <taxon>Pentapetalae</taxon>
        <taxon>asterids</taxon>
        <taxon>lamiids</taxon>
        <taxon>Lamiales</taxon>
        <taxon>Orobanchaceae</taxon>
        <taxon>Buchnereae</taxon>
        <taxon>Striga</taxon>
    </lineage>
</organism>
<evidence type="ECO:0000313" key="1">
    <source>
        <dbReference type="EMBL" id="GER41486.1"/>
    </source>
</evidence>
<evidence type="ECO:0000313" key="2">
    <source>
        <dbReference type="Proteomes" id="UP000325081"/>
    </source>
</evidence>
<protein>
    <submittedName>
        <fullName evidence="1">Tetratricopeptide repeat (TPR)-containing protein</fullName>
    </submittedName>
</protein>
<gene>
    <name evidence="1" type="ORF">STAS_18206</name>
</gene>
<proteinExistence type="predicted"/>
<reference evidence="2" key="1">
    <citation type="journal article" date="2019" name="Curr. Biol.">
        <title>Genome Sequence of Striga asiatica Provides Insight into the Evolution of Plant Parasitism.</title>
        <authorList>
            <person name="Yoshida S."/>
            <person name="Kim S."/>
            <person name="Wafula E.K."/>
            <person name="Tanskanen J."/>
            <person name="Kim Y.M."/>
            <person name="Honaas L."/>
            <person name="Yang Z."/>
            <person name="Spallek T."/>
            <person name="Conn C.E."/>
            <person name="Ichihashi Y."/>
            <person name="Cheong K."/>
            <person name="Cui S."/>
            <person name="Der J.P."/>
            <person name="Gundlach H."/>
            <person name="Jiao Y."/>
            <person name="Hori C."/>
            <person name="Ishida J.K."/>
            <person name="Kasahara H."/>
            <person name="Kiba T."/>
            <person name="Kim M.S."/>
            <person name="Koo N."/>
            <person name="Laohavisit A."/>
            <person name="Lee Y.H."/>
            <person name="Lumba S."/>
            <person name="McCourt P."/>
            <person name="Mortimer J.C."/>
            <person name="Mutuku J.M."/>
            <person name="Nomura T."/>
            <person name="Sasaki-Sekimoto Y."/>
            <person name="Seto Y."/>
            <person name="Wang Y."/>
            <person name="Wakatake T."/>
            <person name="Sakakibara H."/>
            <person name="Demura T."/>
            <person name="Yamaguchi S."/>
            <person name="Yoneyama K."/>
            <person name="Manabe R.I."/>
            <person name="Nelson D.C."/>
            <person name="Schulman A.H."/>
            <person name="Timko M.P."/>
            <person name="dePamphilis C.W."/>
            <person name="Choi D."/>
            <person name="Shirasu K."/>
        </authorList>
    </citation>
    <scope>NUCLEOTIDE SEQUENCE [LARGE SCALE GENOMIC DNA]</scope>
    <source>
        <strain evidence="2">cv. UVA1</strain>
    </source>
</reference>
<sequence>HPRAFGRVVSGLSEKGLPPQVLLNPPVRCGYCDADRIEEWSSDSKVDGGVAVAYFGPADSNAVADFSPTDGFSGGVSDSAGEVMLNGSDDAADGCDVGGG</sequence>
<name>A0A5A7Q991_STRAF</name>
<dbReference type="Proteomes" id="UP000325081">
    <property type="component" value="Unassembled WGS sequence"/>
</dbReference>
<feature type="non-terminal residue" evidence="1">
    <location>
        <position position="1"/>
    </location>
</feature>
<dbReference type="EMBL" id="BKCP01006117">
    <property type="protein sequence ID" value="GER41486.1"/>
    <property type="molecule type" value="Genomic_DNA"/>
</dbReference>
<accession>A0A5A7Q991</accession>
<dbReference type="AlphaFoldDB" id="A0A5A7Q991"/>
<keyword evidence="2" id="KW-1185">Reference proteome</keyword>